<dbReference type="Proteomes" id="UP001605036">
    <property type="component" value="Unassembled WGS sequence"/>
</dbReference>
<comment type="caution">
    <text evidence="2">The sequence shown here is derived from an EMBL/GenBank/DDBJ whole genome shotgun (WGS) entry which is preliminary data.</text>
</comment>
<protein>
    <recommendedName>
        <fullName evidence="4">Transmembrane protein</fullName>
    </recommendedName>
</protein>
<keyword evidence="1" id="KW-0472">Membrane</keyword>
<dbReference type="AlphaFoldDB" id="A0ABD1YPF8"/>
<evidence type="ECO:0000256" key="1">
    <source>
        <dbReference type="SAM" id="Phobius"/>
    </source>
</evidence>
<sequence length="147" mass="15999">MSRSVTIDKKRPASRVNLRVSTSLRPELPLPYSSRFCVCSRLCYWYFEARHPSSQSSSSAVSVFQVMCRSAPSHSRFLIGAAFLLVLLVLCSVRGSGGGATSLESCSGPGENHNPMQHTNMVVCPSCHIGFTHHPGFDKTATPLILT</sequence>
<keyword evidence="1" id="KW-0812">Transmembrane</keyword>
<dbReference type="EMBL" id="JBHFFA010000004">
    <property type="protein sequence ID" value="KAL2632380.1"/>
    <property type="molecule type" value="Genomic_DNA"/>
</dbReference>
<evidence type="ECO:0000313" key="3">
    <source>
        <dbReference type="Proteomes" id="UP001605036"/>
    </source>
</evidence>
<feature type="transmembrane region" description="Helical" evidence="1">
    <location>
        <begin position="77"/>
        <end position="97"/>
    </location>
</feature>
<evidence type="ECO:0008006" key="4">
    <source>
        <dbReference type="Google" id="ProtNLM"/>
    </source>
</evidence>
<gene>
    <name evidence="2" type="ORF">R1flu_017066</name>
</gene>
<proteinExistence type="predicted"/>
<organism evidence="2 3">
    <name type="scientific">Riccia fluitans</name>
    <dbReference type="NCBI Taxonomy" id="41844"/>
    <lineage>
        <taxon>Eukaryota</taxon>
        <taxon>Viridiplantae</taxon>
        <taxon>Streptophyta</taxon>
        <taxon>Embryophyta</taxon>
        <taxon>Marchantiophyta</taxon>
        <taxon>Marchantiopsida</taxon>
        <taxon>Marchantiidae</taxon>
        <taxon>Marchantiales</taxon>
        <taxon>Ricciaceae</taxon>
        <taxon>Riccia</taxon>
    </lineage>
</organism>
<accession>A0ABD1YPF8</accession>
<evidence type="ECO:0000313" key="2">
    <source>
        <dbReference type="EMBL" id="KAL2632380.1"/>
    </source>
</evidence>
<reference evidence="2 3" key="1">
    <citation type="submission" date="2024-09" db="EMBL/GenBank/DDBJ databases">
        <title>Chromosome-scale assembly of Riccia fluitans.</title>
        <authorList>
            <person name="Paukszto L."/>
            <person name="Sawicki J."/>
            <person name="Karawczyk K."/>
            <person name="Piernik-Szablinska J."/>
            <person name="Szczecinska M."/>
            <person name="Mazdziarz M."/>
        </authorList>
    </citation>
    <scope>NUCLEOTIDE SEQUENCE [LARGE SCALE GENOMIC DNA]</scope>
    <source>
        <strain evidence="2">Rf_01</strain>
        <tissue evidence="2">Aerial parts of the thallus</tissue>
    </source>
</reference>
<keyword evidence="1" id="KW-1133">Transmembrane helix</keyword>
<name>A0ABD1YPF8_9MARC</name>
<keyword evidence="3" id="KW-1185">Reference proteome</keyword>